<dbReference type="AlphaFoldDB" id="A0A4S8KAW1"/>
<protein>
    <submittedName>
        <fullName evidence="1">Uncharacterized protein</fullName>
    </submittedName>
</protein>
<organism evidence="1 2">
    <name type="scientific">Musa balbisiana</name>
    <name type="common">Banana</name>
    <dbReference type="NCBI Taxonomy" id="52838"/>
    <lineage>
        <taxon>Eukaryota</taxon>
        <taxon>Viridiplantae</taxon>
        <taxon>Streptophyta</taxon>
        <taxon>Embryophyta</taxon>
        <taxon>Tracheophyta</taxon>
        <taxon>Spermatophyta</taxon>
        <taxon>Magnoliopsida</taxon>
        <taxon>Liliopsida</taxon>
        <taxon>Zingiberales</taxon>
        <taxon>Musaceae</taxon>
        <taxon>Musa</taxon>
    </lineage>
</organism>
<keyword evidence="2" id="KW-1185">Reference proteome</keyword>
<gene>
    <name evidence="1" type="ORF">C4D60_Mb04t09900</name>
</gene>
<sequence length="136" mass="15276">METSRATSEPVPPSQLVTKRSLLSSLMEATATAASTIPDRPPSIKDTYPLSTKSSEHKALWEPTPISMMRRTLSSSSSCPTTSTLGRRRTCCCGARSGNESLTSIGRRGRSWWGSRSWRAWWRSWDRQPPMCYKHL</sequence>
<evidence type="ECO:0000313" key="2">
    <source>
        <dbReference type="Proteomes" id="UP000317650"/>
    </source>
</evidence>
<reference evidence="1 2" key="1">
    <citation type="journal article" date="2019" name="Nat. Plants">
        <title>Genome sequencing of Musa balbisiana reveals subgenome evolution and function divergence in polyploid bananas.</title>
        <authorList>
            <person name="Yao X."/>
        </authorList>
    </citation>
    <scope>NUCLEOTIDE SEQUENCE [LARGE SCALE GENOMIC DNA]</scope>
    <source>
        <strain evidence="2">cv. DH-PKW</strain>
        <tissue evidence="1">Leaves</tissue>
    </source>
</reference>
<name>A0A4S8KAW1_MUSBA</name>
<accession>A0A4S8KAW1</accession>
<dbReference type="Proteomes" id="UP000317650">
    <property type="component" value="Chromosome 4"/>
</dbReference>
<proteinExistence type="predicted"/>
<comment type="caution">
    <text evidence="1">The sequence shown here is derived from an EMBL/GenBank/DDBJ whole genome shotgun (WGS) entry which is preliminary data.</text>
</comment>
<dbReference type="EMBL" id="PYDT01000001">
    <property type="protein sequence ID" value="THU72231.1"/>
    <property type="molecule type" value="Genomic_DNA"/>
</dbReference>
<evidence type="ECO:0000313" key="1">
    <source>
        <dbReference type="EMBL" id="THU72231.1"/>
    </source>
</evidence>